<dbReference type="GO" id="GO:0005524">
    <property type="term" value="F:ATP binding"/>
    <property type="evidence" value="ECO:0007669"/>
    <property type="project" value="UniProtKB-KW"/>
</dbReference>
<evidence type="ECO:0000256" key="1">
    <source>
        <dbReference type="ARBA" id="ARBA00005156"/>
    </source>
</evidence>
<dbReference type="GO" id="GO:0017183">
    <property type="term" value="P:protein histidyl modification to diphthamide"/>
    <property type="evidence" value="ECO:0007669"/>
    <property type="project" value="TreeGrafter"/>
</dbReference>
<comment type="pathway">
    <text evidence="1">Protein modification; peptidyl-diphthamide biosynthesis.</text>
</comment>
<gene>
    <name evidence="11" type="ORF">CONCODRAFT_79636</name>
</gene>
<dbReference type="AlphaFoldDB" id="A0A137P183"/>
<reference evidence="11 12" key="1">
    <citation type="journal article" date="2015" name="Genome Biol. Evol.">
        <title>Phylogenomic analyses indicate that early fungi evolved digesting cell walls of algal ancestors of land plants.</title>
        <authorList>
            <person name="Chang Y."/>
            <person name="Wang S."/>
            <person name="Sekimoto S."/>
            <person name="Aerts A.L."/>
            <person name="Choi C."/>
            <person name="Clum A."/>
            <person name="LaButti K.M."/>
            <person name="Lindquist E.A."/>
            <person name="Yee Ngan C."/>
            <person name="Ohm R.A."/>
            <person name="Salamov A.A."/>
            <person name="Grigoriev I.V."/>
            <person name="Spatafora J.W."/>
            <person name="Berbee M.L."/>
        </authorList>
    </citation>
    <scope>NUCLEOTIDE SEQUENCE [LARGE SCALE GENOMIC DNA]</scope>
    <source>
        <strain evidence="11 12">NRRL 28638</strain>
    </source>
</reference>
<dbReference type="SUPFAM" id="SSF52402">
    <property type="entry name" value="Adenine nucleotide alpha hydrolases-like"/>
    <property type="match status" value="1"/>
</dbReference>
<keyword evidence="5" id="KW-0547">Nucleotide-binding</keyword>
<dbReference type="InterPro" id="IPR014729">
    <property type="entry name" value="Rossmann-like_a/b/a_fold"/>
</dbReference>
<dbReference type="PIRSF" id="PIRSF039123">
    <property type="entry name" value="Diphthamide_synthase"/>
    <property type="match status" value="1"/>
</dbReference>
<dbReference type="CDD" id="cd01994">
    <property type="entry name" value="AANH_PF0828-like"/>
    <property type="match status" value="1"/>
</dbReference>
<dbReference type="InterPro" id="IPR030662">
    <property type="entry name" value="DPH6/MJ0570"/>
</dbReference>
<dbReference type="GO" id="GO:0017178">
    <property type="term" value="F:diphthine-ammonia ligase activity"/>
    <property type="evidence" value="ECO:0007669"/>
    <property type="project" value="UniProtKB-EC"/>
</dbReference>
<proteinExistence type="predicted"/>
<evidence type="ECO:0000256" key="7">
    <source>
        <dbReference type="ARBA" id="ARBA00029814"/>
    </source>
</evidence>
<evidence type="ECO:0000256" key="5">
    <source>
        <dbReference type="ARBA" id="ARBA00022741"/>
    </source>
</evidence>
<dbReference type="Pfam" id="PF01902">
    <property type="entry name" value="Diphthami_syn_2"/>
    <property type="match status" value="1"/>
</dbReference>
<dbReference type="EC" id="6.3.1.14" evidence="2"/>
<dbReference type="NCBIfam" id="TIGR00290">
    <property type="entry name" value="MJ0570_dom"/>
    <property type="match status" value="1"/>
</dbReference>
<dbReference type="OrthoDB" id="686384at2759"/>
<dbReference type="PANTHER" id="PTHR12196:SF2">
    <property type="entry name" value="DIPHTHINE--AMMONIA LIGASE"/>
    <property type="match status" value="1"/>
</dbReference>
<dbReference type="Gene3D" id="3.40.50.620">
    <property type="entry name" value="HUPs"/>
    <property type="match status" value="1"/>
</dbReference>
<protein>
    <recommendedName>
        <fullName evidence="3">Diphthine--ammonia ligase</fullName>
        <ecNumber evidence="2">6.3.1.14</ecNumber>
    </recommendedName>
    <alternativeName>
        <fullName evidence="7">Diphthamide synthase</fullName>
    </alternativeName>
    <alternativeName>
        <fullName evidence="8">Diphthamide synthetase</fullName>
    </alternativeName>
</protein>
<sequence>MMECVKNGHEIVALANLHPPESSDKDELDSYMYQTVGHNVIENYAKCMDLPCYRQPINGTPINQEMNYETTDLDETEDLFILLKRIQDEIPDIEGVSVGAIFSSYQSNRVEHICKRLNLKPLAYLWQREQEQLLQDMIDSKLNAILIKVAAMGLKPIHINKTLEEMKPILTDLNQKYGINVCGEGGEFESLTLDCPIFKRRLVIDEYETVMHSKDAFAPVAYMKILKLHVEDK</sequence>
<evidence type="ECO:0000256" key="4">
    <source>
        <dbReference type="ARBA" id="ARBA00022598"/>
    </source>
</evidence>
<dbReference type="Gene3D" id="3.90.1490.10">
    <property type="entry name" value="putative n-type atp pyrophosphatase, domain 2"/>
    <property type="match status" value="1"/>
</dbReference>
<feature type="domain" description="Diphthamide synthase" evidence="10">
    <location>
        <begin position="26"/>
        <end position="220"/>
    </location>
</feature>
<dbReference type="PANTHER" id="PTHR12196">
    <property type="entry name" value="DOMAIN OF UNKNOWN FUNCTION 71 DUF71 -CONTAINING PROTEIN"/>
    <property type="match status" value="1"/>
</dbReference>
<evidence type="ECO:0000256" key="2">
    <source>
        <dbReference type="ARBA" id="ARBA00012089"/>
    </source>
</evidence>
<evidence type="ECO:0000256" key="9">
    <source>
        <dbReference type="ARBA" id="ARBA00048108"/>
    </source>
</evidence>
<comment type="catalytic activity">
    <reaction evidence="9">
        <text>diphthine-[translation elongation factor 2] + NH4(+) + ATP = diphthamide-[translation elongation factor 2] + AMP + diphosphate + H(+)</text>
        <dbReference type="Rhea" id="RHEA:19753"/>
        <dbReference type="Rhea" id="RHEA-COMP:10172"/>
        <dbReference type="Rhea" id="RHEA-COMP:10174"/>
        <dbReference type="ChEBI" id="CHEBI:15378"/>
        <dbReference type="ChEBI" id="CHEBI:16692"/>
        <dbReference type="ChEBI" id="CHEBI:28938"/>
        <dbReference type="ChEBI" id="CHEBI:30616"/>
        <dbReference type="ChEBI" id="CHEBI:33019"/>
        <dbReference type="ChEBI" id="CHEBI:82696"/>
        <dbReference type="ChEBI" id="CHEBI:456215"/>
        <dbReference type="EC" id="6.3.1.14"/>
    </reaction>
</comment>
<dbReference type="InterPro" id="IPR002761">
    <property type="entry name" value="Diphthami_syn_dom"/>
</dbReference>
<evidence type="ECO:0000256" key="8">
    <source>
        <dbReference type="ARBA" id="ARBA00031552"/>
    </source>
</evidence>
<dbReference type="Proteomes" id="UP000070444">
    <property type="component" value="Unassembled WGS sequence"/>
</dbReference>
<dbReference type="FunFam" id="3.90.1490.10:FF:000001">
    <property type="entry name" value="Diphthine--ammonia ligase"/>
    <property type="match status" value="1"/>
</dbReference>
<evidence type="ECO:0000259" key="10">
    <source>
        <dbReference type="Pfam" id="PF01902"/>
    </source>
</evidence>
<keyword evidence="6" id="KW-0067">ATP-binding</keyword>
<evidence type="ECO:0000313" key="12">
    <source>
        <dbReference type="Proteomes" id="UP000070444"/>
    </source>
</evidence>
<dbReference type="FunFam" id="3.40.50.620:FF:000145">
    <property type="entry name" value="ATP-binding domain containing protein"/>
    <property type="match status" value="1"/>
</dbReference>
<organism evidence="11 12">
    <name type="scientific">Conidiobolus coronatus (strain ATCC 28846 / CBS 209.66 / NRRL 28638)</name>
    <name type="common">Delacroixia coronata</name>
    <dbReference type="NCBI Taxonomy" id="796925"/>
    <lineage>
        <taxon>Eukaryota</taxon>
        <taxon>Fungi</taxon>
        <taxon>Fungi incertae sedis</taxon>
        <taxon>Zoopagomycota</taxon>
        <taxon>Entomophthoromycotina</taxon>
        <taxon>Entomophthoromycetes</taxon>
        <taxon>Entomophthorales</taxon>
        <taxon>Ancylistaceae</taxon>
        <taxon>Conidiobolus</taxon>
    </lineage>
</organism>
<dbReference type="EMBL" id="KQ964560">
    <property type="protein sequence ID" value="KXN68803.1"/>
    <property type="molecule type" value="Genomic_DNA"/>
</dbReference>
<name>A0A137P183_CONC2</name>
<evidence type="ECO:0000256" key="6">
    <source>
        <dbReference type="ARBA" id="ARBA00022840"/>
    </source>
</evidence>
<accession>A0A137P183</accession>
<keyword evidence="12" id="KW-1185">Reference proteome</keyword>
<evidence type="ECO:0000313" key="11">
    <source>
        <dbReference type="EMBL" id="KXN68803.1"/>
    </source>
</evidence>
<dbReference type="STRING" id="796925.A0A137P183"/>
<evidence type="ECO:0000256" key="3">
    <source>
        <dbReference type="ARBA" id="ARBA00018426"/>
    </source>
</evidence>
<keyword evidence="4" id="KW-0436">Ligase</keyword>
<dbReference type="OMA" id="NYALYWA"/>